<dbReference type="Gene3D" id="3.90.1150.10">
    <property type="entry name" value="Aspartate Aminotransferase, domain 1"/>
    <property type="match status" value="1"/>
</dbReference>
<evidence type="ECO:0008006" key="4">
    <source>
        <dbReference type="Google" id="ProtNLM"/>
    </source>
</evidence>
<gene>
    <name evidence="3" type="ORF">METZ01_LOCUS188206</name>
</gene>
<evidence type="ECO:0000313" key="3">
    <source>
        <dbReference type="EMBL" id="SVB35352.1"/>
    </source>
</evidence>
<evidence type="ECO:0000256" key="2">
    <source>
        <dbReference type="ARBA" id="ARBA00022898"/>
    </source>
</evidence>
<dbReference type="EMBL" id="UINC01038392">
    <property type="protein sequence ID" value="SVB35352.1"/>
    <property type="molecule type" value="Genomic_DNA"/>
</dbReference>
<accession>A0A382DBF6</accession>
<keyword evidence="2" id="KW-0663">Pyridoxal phosphate</keyword>
<dbReference type="GO" id="GO:0030170">
    <property type="term" value="F:pyridoxal phosphate binding"/>
    <property type="evidence" value="ECO:0007669"/>
    <property type="project" value="InterPro"/>
</dbReference>
<dbReference type="PANTHER" id="PTHR43713">
    <property type="entry name" value="GLUTAMATE-1-SEMIALDEHYDE 2,1-AMINOMUTASE"/>
    <property type="match status" value="1"/>
</dbReference>
<organism evidence="3">
    <name type="scientific">marine metagenome</name>
    <dbReference type="NCBI Taxonomy" id="408172"/>
    <lineage>
        <taxon>unclassified sequences</taxon>
        <taxon>metagenomes</taxon>
        <taxon>ecological metagenomes</taxon>
    </lineage>
</organism>
<dbReference type="PANTHER" id="PTHR43713:SF3">
    <property type="entry name" value="GLUTAMATE-1-SEMIALDEHYDE 2,1-AMINOMUTASE 1, CHLOROPLASTIC-RELATED"/>
    <property type="match status" value="1"/>
</dbReference>
<dbReference type="SUPFAM" id="SSF53383">
    <property type="entry name" value="PLP-dependent transferases"/>
    <property type="match status" value="1"/>
</dbReference>
<protein>
    <recommendedName>
        <fullName evidence="4">Glutamate-1-semialdehyde 2,1-aminomutase</fullName>
    </recommendedName>
</protein>
<dbReference type="InterPro" id="IPR015421">
    <property type="entry name" value="PyrdxlP-dep_Trfase_major"/>
</dbReference>
<comment type="cofactor">
    <cofactor evidence="1">
        <name>pyridoxal 5'-phosphate</name>
        <dbReference type="ChEBI" id="CHEBI:597326"/>
    </cofactor>
</comment>
<sequence length="272" mass="30042">MNYSLGGEGFKMENRTQTGHEKDILQRAAKVLPQGSLGNLNYDLIINRGKGSHVWDESGNEYIDYLLGSGPMVVGHANSSVMEAVLNQLNSGTTFFATNEKSVELAEEIVKAVPCADKVRFCSTGTEATLYAMRAVRAFTKKDKILKFEGGYHGMNDYALMSMLPSKLLDFPQAEPDTAGIPKSLQSEMLIAPFNDLETTSAIIDRYIDELAGVIVEPFQRLLPPKQGFLEGLREITSHYEIPLIFDEVVTGFRFSYGGAQDYYGVVPDICT</sequence>
<dbReference type="Gene3D" id="3.40.640.10">
    <property type="entry name" value="Type I PLP-dependent aspartate aminotransferase-like (Major domain)"/>
    <property type="match status" value="1"/>
</dbReference>
<proteinExistence type="predicted"/>
<feature type="non-terminal residue" evidence="3">
    <location>
        <position position="272"/>
    </location>
</feature>
<dbReference type="InterPro" id="IPR015422">
    <property type="entry name" value="PyrdxlP-dep_Trfase_small"/>
</dbReference>
<dbReference type="GO" id="GO:0008483">
    <property type="term" value="F:transaminase activity"/>
    <property type="evidence" value="ECO:0007669"/>
    <property type="project" value="InterPro"/>
</dbReference>
<dbReference type="Pfam" id="PF00202">
    <property type="entry name" value="Aminotran_3"/>
    <property type="match status" value="1"/>
</dbReference>
<name>A0A382DBF6_9ZZZZ</name>
<dbReference type="InterPro" id="IPR005814">
    <property type="entry name" value="Aminotrans_3"/>
</dbReference>
<dbReference type="AlphaFoldDB" id="A0A382DBF6"/>
<evidence type="ECO:0000256" key="1">
    <source>
        <dbReference type="ARBA" id="ARBA00001933"/>
    </source>
</evidence>
<reference evidence="3" key="1">
    <citation type="submission" date="2018-05" db="EMBL/GenBank/DDBJ databases">
        <authorList>
            <person name="Lanie J.A."/>
            <person name="Ng W.-L."/>
            <person name="Kazmierczak K.M."/>
            <person name="Andrzejewski T.M."/>
            <person name="Davidsen T.M."/>
            <person name="Wayne K.J."/>
            <person name="Tettelin H."/>
            <person name="Glass J.I."/>
            <person name="Rusch D."/>
            <person name="Podicherti R."/>
            <person name="Tsui H.-C.T."/>
            <person name="Winkler M.E."/>
        </authorList>
    </citation>
    <scope>NUCLEOTIDE SEQUENCE</scope>
</reference>
<dbReference type="InterPro" id="IPR015424">
    <property type="entry name" value="PyrdxlP-dep_Trfase"/>
</dbReference>